<gene>
    <name evidence="1" type="ORF">FHE74_09840</name>
</gene>
<evidence type="ECO:0000313" key="2">
    <source>
        <dbReference type="Proteomes" id="UP000312032"/>
    </source>
</evidence>
<keyword evidence="2" id="KW-1185">Reference proteome</keyword>
<name>A0A5C4U326_9CORY</name>
<proteinExistence type="predicted"/>
<dbReference type="AlphaFoldDB" id="A0A5C4U326"/>
<protein>
    <submittedName>
        <fullName evidence="1">Uncharacterized protein</fullName>
    </submittedName>
</protein>
<dbReference type="Proteomes" id="UP000312032">
    <property type="component" value="Unassembled WGS sequence"/>
</dbReference>
<reference evidence="1 2" key="1">
    <citation type="submission" date="2019-06" db="EMBL/GenBank/DDBJ databases">
        <authorList>
            <person name="Li J."/>
        </authorList>
    </citation>
    <scope>NUCLEOTIDE SEQUENCE [LARGE SCALE GENOMIC DNA]</scope>
    <source>
        <strain evidence="1 2">LMG 28165</strain>
    </source>
</reference>
<dbReference type="OrthoDB" id="882812at2"/>
<comment type="caution">
    <text evidence="1">The sequence shown here is derived from an EMBL/GenBank/DDBJ whole genome shotgun (WGS) entry which is preliminary data.</text>
</comment>
<evidence type="ECO:0000313" key="1">
    <source>
        <dbReference type="EMBL" id="TNL95077.1"/>
    </source>
</evidence>
<organism evidence="1 2">
    <name type="scientific">Corynebacterium tapiri</name>
    <dbReference type="NCBI Taxonomy" id="1448266"/>
    <lineage>
        <taxon>Bacteria</taxon>
        <taxon>Bacillati</taxon>
        <taxon>Actinomycetota</taxon>
        <taxon>Actinomycetes</taxon>
        <taxon>Mycobacteriales</taxon>
        <taxon>Corynebacteriaceae</taxon>
        <taxon>Corynebacterium</taxon>
    </lineage>
</organism>
<accession>A0A5C4U326</accession>
<dbReference type="EMBL" id="VDHJ01000016">
    <property type="protein sequence ID" value="TNL95077.1"/>
    <property type="molecule type" value="Genomic_DNA"/>
</dbReference>
<sequence length="119" mass="13236">MSTLVVFSDAPTDTIADFLHWLDLTTEWVEDRDYSSTEGTDPALAAWFEEMSARFPSRVDGPSNTTRYIIASTCIYARFAEREWESACALARALATEHNLGFYESGSGEVHLADGRCVS</sequence>
<dbReference type="RefSeq" id="WP_139466345.1">
    <property type="nucleotide sequence ID" value="NZ_VDHJ01000016.1"/>
</dbReference>